<sequence length="398" mass="42607">MDARPASPLLLPAPIIWVFGSLIVLMLFILDVKSAHHGMIGLSEMWGRDFANVWTGGTLALNGQLDILYDIERYRGAEHALYGTIGSHNYSYPPIALFLDIPFALLPYHAALLLWLAGTGALFALAARPWLPEGGMRWLLLLTPAALMNIWAGHFGFLIGALFLAGWHWLPERPRRAGVCFGLMALRPHVAVLVPIILLLRGDWRTVATAALTVGLLVLFSTLAFGPDLWTRYLTVTSGVQARMIDPGQEFYGLMATSLASALLRQHVPAAIAYGLQGMAMVGIAIGVTIATVRGAPPAALALLAATGTFVLLPYAFNYDLTVVMLAALVAYGRPDASPMEKAVALTAFLTPQWGMVASAIGVPLTPIALIALFAVELRRQISRGRDVPAGAGAARSA</sequence>
<evidence type="ECO:0000313" key="9">
    <source>
        <dbReference type="EMBL" id="GAM01495.1"/>
    </source>
</evidence>
<evidence type="ECO:0000256" key="8">
    <source>
        <dbReference type="SAM" id="Phobius"/>
    </source>
</evidence>
<evidence type="ECO:0000256" key="5">
    <source>
        <dbReference type="ARBA" id="ARBA00022989"/>
    </source>
</evidence>
<feature type="transmembrane region" description="Helical" evidence="8">
    <location>
        <begin position="353"/>
        <end position="376"/>
    </location>
</feature>
<dbReference type="GO" id="GO:0016758">
    <property type="term" value="F:hexosyltransferase activity"/>
    <property type="evidence" value="ECO:0007669"/>
    <property type="project" value="InterPro"/>
</dbReference>
<evidence type="ECO:0000256" key="6">
    <source>
        <dbReference type="ARBA" id="ARBA00023136"/>
    </source>
</evidence>
<keyword evidence="4 8" id="KW-0812">Transmembrane</keyword>
<dbReference type="InterPro" id="IPR018584">
    <property type="entry name" value="GT87"/>
</dbReference>
<comment type="similarity">
    <text evidence="7">Belongs to the glycosyltransferase 87 family.</text>
</comment>
<comment type="subcellular location">
    <subcellularLocation>
        <location evidence="1">Cell membrane</location>
        <topology evidence="1">Multi-pass membrane protein</topology>
    </subcellularLocation>
</comment>
<feature type="transmembrane region" description="Helical" evidence="8">
    <location>
        <begin position="300"/>
        <end position="333"/>
    </location>
</feature>
<accession>A0A0A1W7R5</accession>
<evidence type="ECO:0008006" key="11">
    <source>
        <dbReference type="Google" id="ProtNLM"/>
    </source>
</evidence>
<name>A0A0A1W7R5_9SPHN</name>
<dbReference type="RefSeq" id="WP_042488318.1">
    <property type="nucleotide sequence ID" value="NZ_BBPI01000064.1"/>
</dbReference>
<proteinExistence type="inferred from homology"/>
<dbReference type="Proteomes" id="UP000032305">
    <property type="component" value="Unassembled WGS sequence"/>
</dbReference>
<dbReference type="EMBL" id="BBPI01000064">
    <property type="protein sequence ID" value="GAM01495.1"/>
    <property type="molecule type" value="Genomic_DNA"/>
</dbReference>
<comment type="caution">
    <text evidence="9">The sequence shown here is derived from an EMBL/GenBank/DDBJ whole genome shotgun (WGS) entry which is preliminary data.</text>
</comment>
<dbReference type="GO" id="GO:0005886">
    <property type="term" value="C:plasma membrane"/>
    <property type="evidence" value="ECO:0007669"/>
    <property type="project" value="UniProtKB-SubCell"/>
</dbReference>
<dbReference type="AlphaFoldDB" id="A0A0A1W7R5"/>
<evidence type="ECO:0000256" key="7">
    <source>
        <dbReference type="ARBA" id="ARBA00024033"/>
    </source>
</evidence>
<dbReference type="Pfam" id="PF09594">
    <property type="entry name" value="GT87"/>
    <property type="match status" value="1"/>
</dbReference>
<evidence type="ECO:0000256" key="4">
    <source>
        <dbReference type="ARBA" id="ARBA00022692"/>
    </source>
</evidence>
<feature type="transmembrane region" description="Helical" evidence="8">
    <location>
        <begin position="9"/>
        <end position="30"/>
    </location>
</feature>
<keyword evidence="6 8" id="KW-0472">Membrane</keyword>
<feature type="transmembrane region" description="Helical" evidence="8">
    <location>
        <begin position="106"/>
        <end position="127"/>
    </location>
</feature>
<keyword evidence="3" id="KW-0808">Transferase</keyword>
<feature type="transmembrane region" description="Helical" evidence="8">
    <location>
        <begin position="176"/>
        <end position="200"/>
    </location>
</feature>
<dbReference type="eggNOG" id="ENOG502Z9HB">
    <property type="taxonomic scope" value="Bacteria"/>
</dbReference>
<keyword evidence="5 8" id="KW-1133">Transmembrane helix</keyword>
<evidence type="ECO:0000256" key="3">
    <source>
        <dbReference type="ARBA" id="ARBA00022679"/>
    </source>
</evidence>
<evidence type="ECO:0000313" key="10">
    <source>
        <dbReference type="Proteomes" id="UP000032305"/>
    </source>
</evidence>
<protein>
    <recommendedName>
        <fullName evidence="11">DUF2029 domain-containing protein</fullName>
    </recommendedName>
</protein>
<keyword evidence="10" id="KW-1185">Reference proteome</keyword>
<keyword evidence="2" id="KW-1003">Cell membrane</keyword>
<organism evidence="9 10">
    <name type="scientific">Sphingomonas parapaucimobilis NBRC 15100</name>
    <dbReference type="NCBI Taxonomy" id="1219049"/>
    <lineage>
        <taxon>Bacteria</taxon>
        <taxon>Pseudomonadati</taxon>
        <taxon>Pseudomonadota</taxon>
        <taxon>Alphaproteobacteria</taxon>
        <taxon>Sphingomonadales</taxon>
        <taxon>Sphingomonadaceae</taxon>
        <taxon>Sphingomonas</taxon>
    </lineage>
</organism>
<feature type="transmembrane region" description="Helical" evidence="8">
    <location>
        <begin position="207"/>
        <end position="226"/>
    </location>
</feature>
<feature type="transmembrane region" description="Helical" evidence="8">
    <location>
        <begin position="271"/>
        <end position="293"/>
    </location>
</feature>
<gene>
    <name evidence="9" type="ORF">SP5_064_00280</name>
</gene>
<evidence type="ECO:0000256" key="1">
    <source>
        <dbReference type="ARBA" id="ARBA00004651"/>
    </source>
</evidence>
<reference evidence="9 10" key="1">
    <citation type="submission" date="2014-11" db="EMBL/GenBank/DDBJ databases">
        <title>Whole genome shotgun sequence of Sphingomonas parapaucimobilis NBRC 15100.</title>
        <authorList>
            <person name="Katano-Makiyama Y."/>
            <person name="Hosoyama A."/>
            <person name="Hashimoto M."/>
            <person name="Hosoyama Y."/>
            <person name="Noguchi M."/>
            <person name="Numata M."/>
            <person name="Tsuchikane K."/>
            <person name="Hirakata S."/>
            <person name="Uohara A."/>
            <person name="Shimodaira J."/>
            <person name="Ohji S."/>
            <person name="Ichikawa N."/>
            <person name="Kimura A."/>
            <person name="Yamazoe A."/>
            <person name="Fujita N."/>
        </authorList>
    </citation>
    <scope>NUCLEOTIDE SEQUENCE [LARGE SCALE GENOMIC DNA]</scope>
    <source>
        <strain evidence="9 10">NBRC 15100</strain>
    </source>
</reference>
<feature type="transmembrane region" description="Helical" evidence="8">
    <location>
        <begin position="139"/>
        <end position="170"/>
    </location>
</feature>
<evidence type="ECO:0000256" key="2">
    <source>
        <dbReference type="ARBA" id="ARBA00022475"/>
    </source>
</evidence>